<evidence type="ECO:0000313" key="1">
    <source>
        <dbReference type="EMBL" id="OYR11382.1"/>
    </source>
</evidence>
<proteinExistence type="predicted"/>
<dbReference type="Proteomes" id="UP000216345">
    <property type="component" value="Unassembled WGS sequence"/>
</dbReference>
<sequence>MFNKKMVGLKLAVAFPSRRISRVFRICGRASILWICAC</sequence>
<dbReference type="AlphaFoldDB" id="A0A256F969"/>
<name>A0A256F969_9HYPH</name>
<organism evidence="1 2">
    <name type="scientific">Brucella rhizosphaerae</name>
    <dbReference type="NCBI Taxonomy" id="571254"/>
    <lineage>
        <taxon>Bacteria</taxon>
        <taxon>Pseudomonadati</taxon>
        <taxon>Pseudomonadota</taxon>
        <taxon>Alphaproteobacteria</taxon>
        <taxon>Hyphomicrobiales</taxon>
        <taxon>Brucellaceae</taxon>
        <taxon>Brucella/Ochrobactrum group</taxon>
        <taxon>Brucella</taxon>
    </lineage>
</organism>
<evidence type="ECO:0000313" key="2">
    <source>
        <dbReference type="Proteomes" id="UP000216345"/>
    </source>
</evidence>
<keyword evidence="2" id="KW-1185">Reference proteome</keyword>
<dbReference type="EMBL" id="NNRK01000033">
    <property type="protein sequence ID" value="OYR11382.1"/>
    <property type="molecule type" value="Genomic_DNA"/>
</dbReference>
<comment type="caution">
    <text evidence="1">The sequence shown here is derived from an EMBL/GenBank/DDBJ whole genome shotgun (WGS) entry which is preliminary data.</text>
</comment>
<reference evidence="1 2" key="1">
    <citation type="submission" date="2017-07" db="EMBL/GenBank/DDBJ databases">
        <title>Phylogenetic study on the rhizospheric bacterium Ochrobactrum sp. A44.</title>
        <authorList>
            <person name="Krzyzanowska D.M."/>
            <person name="Ossowicki A."/>
            <person name="Rajewska M."/>
            <person name="Maciag T."/>
            <person name="Kaczynski Z."/>
            <person name="Czerwicka M."/>
            <person name="Jafra S."/>
        </authorList>
    </citation>
    <scope>NUCLEOTIDE SEQUENCE [LARGE SCALE GENOMIC DNA]</scope>
    <source>
        <strain evidence="1 2">PR17</strain>
    </source>
</reference>
<accession>A0A256F969</accession>
<gene>
    <name evidence="1" type="ORF">CEV32_1681</name>
</gene>
<protein>
    <submittedName>
        <fullName evidence="1">Uncharacterized protein</fullName>
    </submittedName>
</protein>